<evidence type="ECO:0000313" key="4">
    <source>
        <dbReference type="Proteomes" id="UP000631114"/>
    </source>
</evidence>
<accession>A0A835H4H9</accession>
<sequence length="82" mass="9610">MSSNQEFELSCKDREPVFKMAVELETWTLQCLKTFYVVDFLNRGFLLRWNADNCEECAESGCSCGFDYGVYKFLFTSFDNKL</sequence>
<dbReference type="Pfam" id="PF14380">
    <property type="entry name" value="WAK_assoc"/>
    <property type="match status" value="1"/>
</dbReference>
<keyword evidence="1" id="KW-0325">Glycoprotein</keyword>
<dbReference type="InterPro" id="IPR032872">
    <property type="entry name" value="WAK_assoc_C"/>
</dbReference>
<name>A0A835H4H9_9MAGN</name>
<feature type="domain" description="Wall-associated receptor kinase C-terminal" evidence="2">
    <location>
        <begin position="30"/>
        <end position="71"/>
    </location>
</feature>
<dbReference type="Proteomes" id="UP000631114">
    <property type="component" value="Unassembled WGS sequence"/>
</dbReference>
<proteinExistence type="predicted"/>
<reference evidence="3 4" key="1">
    <citation type="submission" date="2020-10" db="EMBL/GenBank/DDBJ databases">
        <title>The Coptis chinensis genome and diversification of protoberbering-type alkaloids.</title>
        <authorList>
            <person name="Wang B."/>
            <person name="Shu S."/>
            <person name="Song C."/>
            <person name="Liu Y."/>
        </authorList>
    </citation>
    <scope>NUCLEOTIDE SEQUENCE [LARGE SCALE GENOMIC DNA]</scope>
    <source>
        <strain evidence="3">HL-2020</strain>
        <tissue evidence="3">Leaf</tissue>
    </source>
</reference>
<keyword evidence="4" id="KW-1185">Reference proteome</keyword>
<evidence type="ECO:0000256" key="1">
    <source>
        <dbReference type="ARBA" id="ARBA00023180"/>
    </source>
</evidence>
<evidence type="ECO:0000313" key="3">
    <source>
        <dbReference type="EMBL" id="KAF9591602.1"/>
    </source>
</evidence>
<gene>
    <name evidence="3" type="ORF">IFM89_004831</name>
</gene>
<dbReference type="AlphaFoldDB" id="A0A835H4H9"/>
<protein>
    <recommendedName>
        <fullName evidence="2">Wall-associated receptor kinase C-terminal domain-containing protein</fullName>
    </recommendedName>
</protein>
<dbReference type="EMBL" id="JADFTS010000008">
    <property type="protein sequence ID" value="KAF9591602.1"/>
    <property type="molecule type" value="Genomic_DNA"/>
</dbReference>
<comment type="caution">
    <text evidence="3">The sequence shown here is derived from an EMBL/GenBank/DDBJ whole genome shotgun (WGS) entry which is preliminary data.</text>
</comment>
<organism evidence="3 4">
    <name type="scientific">Coptis chinensis</name>
    <dbReference type="NCBI Taxonomy" id="261450"/>
    <lineage>
        <taxon>Eukaryota</taxon>
        <taxon>Viridiplantae</taxon>
        <taxon>Streptophyta</taxon>
        <taxon>Embryophyta</taxon>
        <taxon>Tracheophyta</taxon>
        <taxon>Spermatophyta</taxon>
        <taxon>Magnoliopsida</taxon>
        <taxon>Ranunculales</taxon>
        <taxon>Ranunculaceae</taxon>
        <taxon>Coptidoideae</taxon>
        <taxon>Coptis</taxon>
    </lineage>
</organism>
<evidence type="ECO:0000259" key="2">
    <source>
        <dbReference type="Pfam" id="PF14380"/>
    </source>
</evidence>